<dbReference type="PANTHER" id="PTHR45875">
    <property type="entry name" value="METHYLTRANSFERASE N6AMT1"/>
    <property type="match status" value="1"/>
</dbReference>
<dbReference type="InterPro" id="IPR007848">
    <property type="entry name" value="Small_mtfrase_dom"/>
</dbReference>
<evidence type="ECO:0000259" key="6">
    <source>
        <dbReference type="Pfam" id="PF23186"/>
    </source>
</evidence>
<evidence type="ECO:0000259" key="7">
    <source>
        <dbReference type="Pfam" id="PF25004"/>
    </source>
</evidence>
<protein>
    <submittedName>
        <fullName evidence="8">Class I SAM-dependent methyltransferase</fullName>
    </submittedName>
</protein>
<comment type="similarity">
    <text evidence="1">Belongs to the eukaryotic/archaeal PrmC-related family.</text>
</comment>
<feature type="domain" description="DUF7059" evidence="6">
    <location>
        <begin position="20"/>
        <end position="101"/>
    </location>
</feature>
<dbReference type="Pfam" id="PF05175">
    <property type="entry name" value="MTS"/>
    <property type="match status" value="1"/>
</dbReference>
<organism evidence="8 9">
    <name type="scientific">Nocardioides caricicola</name>
    <dbReference type="NCBI Taxonomy" id="634770"/>
    <lineage>
        <taxon>Bacteria</taxon>
        <taxon>Bacillati</taxon>
        <taxon>Actinomycetota</taxon>
        <taxon>Actinomycetes</taxon>
        <taxon>Propionibacteriales</taxon>
        <taxon>Nocardioidaceae</taxon>
        <taxon>Nocardioides</taxon>
    </lineage>
</organism>
<dbReference type="InterPro" id="IPR002052">
    <property type="entry name" value="DNA_methylase_N6_adenine_CS"/>
</dbReference>
<dbReference type="GO" id="GO:0032259">
    <property type="term" value="P:methylation"/>
    <property type="evidence" value="ECO:0007669"/>
    <property type="project" value="UniProtKB-KW"/>
</dbReference>
<keyword evidence="4" id="KW-0949">S-adenosyl-L-methionine</keyword>
<dbReference type="PROSITE" id="PS00092">
    <property type="entry name" value="N6_MTASE"/>
    <property type="match status" value="1"/>
</dbReference>
<dbReference type="Pfam" id="PF25004">
    <property type="entry name" value="DUF7782"/>
    <property type="match status" value="1"/>
</dbReference>
<dbReference type="GO" id="GO:0008168">
    <property type="term" value="F:methyltransferase activity"/>
    <property type="evidence" value="ECO:0007669"/>
    <property type="project" value="UniProtKB-KW"/>
</dbReference>
<dbReference type="InterPro" id="IPR052190">
    <property type="entry name" value="Euk-Arch_PrmC-MTase"/>
</dbReference>
<evidence type="ECO:0000256" key="2">
    <source>
        <dbReference type="ARBA" id="ARBA00022603"/>
    </source>
</evidence>
<sequence length="486" mass="52651">MNAASISELPARLRAALVMAGFTYDGVADVLGPTAFAALNRNETTPGLRRTAGGWPLETLIRLFLLQAPVELAAAQRALPGLVDRLAVEGILEQTVGEVAARLDVRPYATDDQHLWVVSDLTPGLDGSANRVGADHVLGISPASTSLAQLTLREPVGRSLDLGTGCGVQALHLARHSDAVVATDVNQRALRVARFNAALNEVADRVDVRDGSFFEPVAGEQFDLIATNPPFVISPATGEQLVYRDSGLPGDSVVEHIVRTAPDHLTEHGWCQVLANWVVPAGGAWQERIAGWVPAGCDTFVVQRELIDPAAYVELWLKDAGLHGTNDYLVRYDTWLSWFEEQGIEAIGFGWINLRRSGGSAMEFLEWPYDVEQPIAPAIRDWGRATDATVDLDSRLVTRVDVRQETQGAPGEADPETVVLRQQRGLRRARQVDTVEAAFVGACDGDLSIGQILDAVSQLLDLDPAQTRATYLPVARELVREGFLQA</sequence>
<evidence type="ECO:0000313" key="9">
    <source>
        <dbReference type="Proteomes" id="UP001595956"/>
    </source>
</evidence>
<dbReference type="InterPro" id="IPR029063">
    <property type="entry name" value="SAM-dependent_MTases_sf"/>
</dbReference>
<comment type="caution">
    <text evidence="8">The sequence shown here is derived from an EMBL/GenBank/DDBJ whole genome shotgun (WGS) entry which is preliminary data.</text>
</comment>
<keyword evidence="3" id="KW-0808">Transferase</keyword>
<evidence type="ECO:0000313" key="8">
    <source>
        <dbReference type="EMBL" id="MFC5494663.1"/>
    </source>
</evidence>
<feature type="domain" description="Methyltransferase small" evidence="5">
    <location>
        <begin position="146"/>
        <end position="277"/>
    </location>
</feature>
<keyword evidence="9" id="KW-1185">Reference proteome</keyword>
<dbReference type="SUPFAM" id="SSF53335">
    <property type="entry name" value="S-adenosyl-L-methionine-dependent methyltransferases"/>
    <property type="match status" value="1"/>
</dbReference>
<name>A0ABW0N5W6_9ACTN</name>
<feature type="domain" description="DUF7782" evidence="7">
    <location>
        <begin position="381"/>
        <end position="484"/>
    </location>
</feature>
<evidence type="ECO:0000256" key="1">
    <source>
        <dbReference type="ARBA" id="ARBA00006149"/>
    </source>
</evidence>
<gene>
    <name evidence="8" type="ORF">ACFPKY_16225</name>
</gene>
<reference evidence="9" key="1">
    <citation type="journal article" date="2019" name="Int. J. Syst. Evol. Microbiol.">
        <title>The Global Catalogue of Microorganisms (GCM) 10K type strain sequencing project: providing services to taxonomists for standard genome sequencing and annotation.</title>
        <authorList>
            <consortium name="The Broad Institute Genomics Platform"/>
            <consortium name="The Broad Institute Genome Sequencing Center for Infectious Disease"/>
            <person name="Wu L."/>
            <person name="Ma J."/>
        </authorList>
    </citation>
    <scope>NUCLEOTIDE SEQUENCE [LARGE SCALE GENOMIC DNA]</scope>
    <source>
        <strain evidence="9">KACC 13778</strain>
    </source>
</reference>
<dbReference type="InterPro" id="IPR055487">
    <property type="entry name" value="DUF7059"/>
</dbReference>
<evidence type="ECO:0000256" key="3">
    <source>
        <dbReference type="ARBA" id="ARBA00022679"/>
    </source>
</evidence>
<proteinExistence type="inferred from homology"/>
<evidence type="ECO:0000259" key="5">
    <source>
        <dbReference type="Pfam" id="PF05175"/>
    </source>
</evidence>
<dbReference type="Pfam" id="PF23186">
    <property type="entry name" value="DUF7059"/>
    <property type="match status" value="1"/>
</dbReference>
<dbReference type="CDD" id="cd02440">
    <property type="entry name" value="AdoMet_MTases"/>
    <property type="match status" value="1"/>
</dbReference>
<accession>A0ABW0N5W6</accession>
<dbReference type="PANTHER" id="PTHR45875:SF1">
    <property type="entry name" value="METHYLTRANSFERASE N6AMT1"/>
    <property type="match status" value="1"/>
</dbReference>
<dbReference type="RefSeq" id="WP_345170639.1">
    <property type="nucleotide sequence ID" value="NZ_BAABFQ010000001.1"/>
</dbReference>
<keyword evidence="2 8" id="KW-0489">Methyltransferase</keyword>
<dbReference type="Proteomes" id="UP001595956">
    <property type="component" value="Unassembled WGS sequence"/>
</dbReference>
<dbReference type="InterPro" id="IPR056684">
    <property type="entry name" value="DUF7782"/>
</dbReference>
<evidence type="ECO:0000256" key="4">
    <source>
        <dbReference type="ARBA" id="ARBA00022691"/>
    </source>
</evidence>
<dbReference type="Gene3D" id="3.40.50.150">
    <property type="entry name" value="Vaccinia Virus protein VP39"/>
    <property type="match status" value="1"/>
</dbReference>
<dbReference type="EMBL" id="JBHSMD010000005">
    <property type="protein sequence ID" value="MFC5494663.1"/>
    <property type="molecule type" value="Genomic_DNA"/>
</dbReference>